<protein>
    <submittedName>
        <fullName evidence="1">Uncharacterized protein</fullName>
    </submittedName>
</protein>
<organism evidence="1 2">
    <name type="scientific">Periconia digitata</name>
    <dbReference type="NCBI Taxonomy" id="1303443"/>
    <lineage>
        <taxon>Eukaryota</taxon>
        <taxon>Fungi</taxon>
        <taxon>Dikarya</taxon>
        <taxon>Ascomycota</taxon>
        <taxon>Pezizomycotina</taxon>
        <taxon>Dothideomycetes</taxon>
        <taxon>Pleosporomycetidae</taxon>
        <taxon>Pleosporales</taxon>
        <taxon>Massarineae</taxon>
        <taxon>Periconiaceae</taxon>
        <taxon>Periconia</taxon>
    </lineage>
</organism>
<dbReference type="AlphaFoldDB" id="A0A9W4XS73"/>
<accession>A0A9W4XS73</accession>
<evidence type="ECO:0000313" key="2">
    <source>
        <dbReference type="Proteomes" id="UP001152607"/>
    </source>
</evidence>
<dbReference type="EMBL" id="CAOQHR010000002">
    <property type="protein sequence ID" value="CAI6327384.1"/>
    <property type="molecule type" value="Genomic_DNA"/>
</dbReference>
<sequence length="270" mass="30784">MPGLKAPEVDLSRKDESPPIVSYFGVDAHCGMKNREVNTILKKLWQHSNSRYAFDIFDRVVCFEDESDRDNYFQATGSRRAYTQTLATFTQLLEAVKSNPERGMLFAIGEEAGWTGYQPLDSQFPDHRLGHLWAGMLVKKQGPNTDEWCLNIYCTGLKEPASKFLAKFSGRRKLWRALYGAGINVTTVNRARVCKVYKESTCVINSLYWLYKASRLEGDYWKPNDKRLEDLFLSQHLASGQNLYETISLTDSEASSSWDASTDDFRVVIG</sequence>
<keyword evidence="2" id="KW-1185">Reference proteome</keyword>
<reference evidence="1" key="1">
    <citation type="submission" date="2023-01" db="EMBL/GenBank/DDBJ databases">
        <authorList>
            <person name="Van Ghelder C."/>
            <person name="Rancurel C."/>
        </authorList>
    </citation>
    <scope>NUCLEOTIDE SEQUENCE</scope>
    <source>
        <strain evidence="1">CNCM I-4278</strain>
    </source>
</reference>
<proteinExistence type="predicted"/>
<dbReference type="Proteomes" id="UP001152607">
    <property type="component" value="Unassembled WGS sequence"/>
</dbReference>
<comment type="caution">
    <text evidence="1">The sequence shown here is derived from an EMBL/GenBank/DDBJ whole genome shotgun (WGS) entry which is preliminary data.</text>
</comment>
<name>A0A9W4XS73_9PLEO</name>
<gene>
    <name evidence="1" type="ORF">PDIGIT_LOCUS3893</name>
</gene>
<evidence type="ECO:0000313" key="1">
    <source>
        <dbReference type="EMBL" id="CAI6327384.1"/>
    </source>
</evidence>